<keyword evidence="8" id="KW-1185">Reference proteome</keyword>
<keyword evidence="2 4" id="KW-0697">Rotamase</keyword>
<evidence type="ECO:0000256" key="3">
    <source>
        <dbReference type="ARBA" id="ARBA00023235"/>
    </source>
</evidence>
<dbReference type="InterPro" id="IPR044666">
    <property type="entry name" value="Cyclophilin_A-like"/>
</dbReference>
<comment type="caution">
    <text evidence="7">The sequence shown here is derived from an EMBL/GenBank/DDBJ whole genome shotgun (WGS) entry which is preliminary data.</text>
</comment>
<feature type="domain" description="PPIase cyclophilin-type" evidence="6">
    <location>
        <begin position="104"/>
        <end position="246"/>
    </location>
</feature>
<sequence>MLLMSIQPMCMHDDAYNSSHNSSKNAATTKPLSRRRFVRVALGATASVMALGAASTLCGCSGAVPANNTAQQSDAPDAEKPSLLTKPLDNAYNKGLHYADLIIENLGSVRIQLNATIAPITVSNFADLAESKFYDGLTFHRIIKDFMAQGGDPKGDGTGGAPRKIHGEFSNNNEVNPILHKRGTISMARGQDPDSASSQFFICFKDVPSLDGKYAAFGQVVDGMDVIDKLASVAVDAKDGAVPKDKQPKITSIRMID</sequence>
<dbReference type="InterPro" id="IPR029000">
    <property type="entry name" value="Cyclophilin-like_dom_sf"/>
</dbReference>
<dbReference type="EMBL" id="AEDQ01000018">
    <property type="protein sequence ID" value="EFL44133.1"/>
    <property type="molecule type" value="Genomic_DNA"/>
</dbReference>
<reference evidence="7 8" key="1">
    <citation type="submission" date="2010-08" db="EMBL/GenBank/DDBJ databases">
        <authorList>
            <person name="Durkin A.S."/>
            <person name="Madupu R."/>
            <person name="Torralba M."/>
            <person name="Gillis M."/>
            <person name="Methe B."/>
            <person name="Sutton G."/>
            <person name="Nelson K.E."/>
        </authorList>
    </citation>
    <scope>NUCLEOTIDE SEQUENCE [LARGE SCALE GENOMIC DNA]</scope>
    <source>
        <strain evidence="7 8">PB189-T1-4</strain>
    </source>
</reference>
<evidence type="ECO:0000256" key="2">
    <source>
        <dbReference type="ARBA" id="ARBA00023110"/>
    </source>
</evidence>
<keyword evidence="3 4" id="KW-0413">Isomerase</keyword>
<protein>
    <recommendedName>
        <fullName evidence="4">Peptidyl-prolyl cis-trans isomerase</fullName>
        <shortName evidence="4">PPIase</shortName>
        <ecNumber evidence="4">5.2.1.8</ecNumber>
    </recommendedName>
</protein>
<accession>A0ABN0B080</accession>
<comment type="function">
    <text evidence="1 4">PPIases accelerate the folding of proteins. It catalyzes the cis-trans isomerization of proline imidic peptide bonds in oligopeptides.</text>
</comment>
<evidence type="ECO:0000256" key="4">
    <source>
        <dbReference type="RuleBase" id="RU363019"/>
    </source>
</evidence>
<dbReference type="GO" id="GO:0003755">
    <property type="term" value="F:peptidyl-prolyl cis-trans isomerase activity"/>
    <property type="evidence" value="ECO:0007669"/>
    <property type="project" value="UniProtKB-EC"/>
</dbReference>
<evidence type="ECO:0000259" key="6">
    <source>
        <dbReference type="PROSITE" id="PS50072"/>
    </source>
</evidence>
<gene>
    <name evidence="7" type="ORF">HMPREF9248_0318</name>
</gene>
<dbReference type="PRINTS" id="PR00153">
    <property type="entry name" value="CSAPPISMRASE"/>
</dbReference>
<dbReference type="InterPro" id="IPR002130">
    <property type="entry name" value="Cyclophilin-type_PPIase_dom"/>
</dbReference>
<dbReference type="SUPFAM" id="SSF50891">
    <property type="entry name" value="Cyclophilin-like"/>
    <property type="match status" value="1"/>
</dbReference>
<evidence type="ECO:0000313" key="7">
    <source>
        <dbReference type="EMBL" id="EFL44133.1"/>
    </source>
</evidence>
<evidence type="ECO:0000256" key="5">
    <source>
        <dbReference type="SAM" id="MobiDB-lite"/>
    </source>
</evidence>
<dbReference type="PANTHER" id="PTHR45625">
    <property type="entry name" value="PEPTIDYL-PROLYL CIS-TRANS ISOMERASE-RELATED"/>
    <property type="match status" value="1"/>
</dbReference>
<dbReference type="Proteomes" id="UP000004431">
    <property type="component" value="Unassembled WGS sequence"/>
</dbReference>
<comment type="catalytic activity">
    <reaction evidence="4">
        <text>[protein]-peptidylproline (omega=180) = [protein]-peptidylproline (omega=0)</text>
        <dbReference type="Rhea" id="RHEA:16237"/>
        <dbReference type="Rhea" id="RHEA-COMP:10747"/>
        <dbReference type="Rhea" id="RHEA-COMP:10748"/>
        <dbReference type="ChEBI" id="CHEBI:83833"/>
        <dbReference type="ChEBI" id="CHEBI:83834"/>
        <dbReference type="EC" id="5.2.1.8"/>
    </reaction>
</comment>
<organism evidence="7 8">
    <name type="scientific">Fannyhessea vaginae PB189-T1-4</name>
    <dbReference type="NCBI Taxonomy" id="866774"/>
    <lineage>
        <taxon>Bacteria</taxon>
        <taxon>Bacillati</taxon>
        <taxon>Actinomycetota</taxon>
        <taxon>Coriobacteriia</taxon>
        <taxon>Coriobacteriales</taxon>
        <taxon>Atopobiaceae</taxon>
        <taxon>Fannyhessea</taxon>
    </lineage>
</organism>
<dbReference type="Gene3D" id="2.40.100.10">
    <property type="entry name" value="Cyclophilin-like"/>
    <property type="match status" value="1"/>
</dbReference>
<name>A0ABN0B080_9ACTN</name>
<comment type="similarity">
    <text evidence="4">Belongs to the cyclophilin-type PPIase family.</text>
</comment>
<evidence type="ECO:0000256" key="1">
    <source>
        <dbReference type="ARBA" id="ARBA00002388"/>
    </source>
</evidence>
<dbReference type="EC" id="5.2.1.8" evidence="4"/>
<dbReference type="PANTHER" id="PTHR45625:SF4">
    <property type="entry name" value="PEPTIDYLPROLYL ISOMERASE DOMAIN AND WD REPEAT-CONTAINING PROTEIN 1"/>
    <property type="match status" value="1"/>
</dbReference>
<dbReference type="Pfam" id="PF00160">
    <property type="entry name" value="Pro_isomerase"/>
    <property type="match status" value="1"/>
</dbReference>
<dbReference type="InterPro" id="IPR020892">
    <property type="entry name" value="Cyclophilin-type_PPIase_CS"/>
</dbReference>
<evidence type="ECO:0000313" key="8">
    <source>
        <dbReference type="Proteomes" id="UP000004431"/>
    </source>
</evidence>
<feature type="region of interest" description="Disordered" evidence="5">
    <location>
        <begin position="151"/>
        <end position="173"/>
    </location>
</feature>
<proteinExistence type="inferred from homology"/>
<dbReference type="PROSITE" id="PS00170">
    <property type="entry name" value="CSA_PPIASE_1"/>
    <property type="match status" value="1"/>
</dbReference>
<dbReference type="CDD" id="cd00317">
    <property type="entry name" value="cyclophilin"/>
    <property type="match status" value="1"/>
</dbReference>
<dbReference type="PROSITE" id="PS50072">
    <property type="entry name" value="CSA_PPIASE_2"/>
    <property type="match status" value="1"/>
</dbReference>